<dbReference type="GO" id="GO:0098609">
    <property type="term" value="P:cell-cell adhesion"/>
    <property type="evidence" value="ECO:0007669"/>
    <property type="project" value="InterPro"/>
</dbReference>
<dbReference type="Pfam" id="PF00514">
    <property type="entry name" value="Arm"/>
    <property type="match status" value="2"/>
</dbReference>
<evidence type="ECO:0000256" key="6">
    <source>
        <dbReference type="PROSITE-ProRule" id="PRU00259"/>
    </source>
</evidence>
<name>A0A6F9DAQ9_9ASCI</name>
<keyword evidence="5" id="KW-0965">Cell junction</keyword>
<dbReference type="PANTHER" id="PTHR10372">
    <property type="entry name" value="PLAKOPHILLIN-RELATED"/>
    <property type="match status" value="1"/>
</dbReference>
<evidence type="ECO:0000256" key="3">
    <source>
        <dbReference type="ARBA" id="ARBA00022737"/>
    </source>
</evidence>
<proteinExistence type="evidence at transcript level"/>
<feature type="region of interest" description="Disordered" evidence="7">
    <location>
        <begin position="1"/>
        <end position="32"/>
    </location>
</feature>
<organism evidence="8">
    <name type="scientific">Phallusia mammillata</name>
    <dbReference type="NCBI Taxonomy" id="59560"/>
    <lineage>
        <taxon>Eukaryota</taxon>
        <taxon>Metazoa</taxon>
        <taxon>Chordata</taxon>
        <taxon>Tunicata</taxon>
        <taxon>Ascidiacea</taxon>
        <taxon>Phlebobranchia</taxon>
        <taxon>Ascidiidae</taxon>
        <taxon>Phallusia</taxon>
    </lineage>
</organism>
<evidence type="ECO:0000256" key="5">
    <source>
        <dbReference type="ARBA" id="ARBA00022949"/>
    </source>
</evidence>
<dbReference type="InterPro" id="IPR000225">
    <property type="entry name" value="Armadillo"/>
</dbReference>
<keyword evidence="3" id="KW-0677">Repeat</keyword>
<dbReference type="AlphaFoldDB" id="A0A6F9DAQ9"/>
<feature type="region of interest" description="Disordered" evidence="7">
    <location>
        <begin position="797"/>
        <end position="860"/>
    </location>
</feature>
<comment type="subcellular location">
    <subcellularLocation>
        <location evidence="1">Cell junction</location>
    </subcellularLocation>
</comment>
<feature type="compositionally biased region" description="Polar residues" evidence="7">
    <location>
        <begin position="261"/>
        <end position="271"/>
    </location>
</feature>
<accession>A0A6F9DAQ9</accession>
<feature type="compositionally biased region" description="Basic and acidic residues" evidence="7">
    <location>
        <begin position="195"/>
        <end position="208"/>
    </location>
</feature>
<protein>
    <submittedName>
        <fullName evidence="8">Catenin delta-1</fullName>
    </submittedName>
</protein>
<feature type="compositionally biased region" description="Basic and acidic residues" evidence="7">
    <location>
        <begin position="128"/>
        <end position="140"/>
    </location>
</feature>
<feature type="compositionally biased region" description="Polar residues" evidence="7">
    <location>
        <begin position="558"/>
        <end position="570"/>
    </location>
</feature>
<feature type="compositionally biased region" description="Basic and acidic residues" evidence="7">
    <location>
        <begin position="1"/>
        <end position="11"/>
    </location>
</feature>
<sequence>MATTVESRHLIQSEGSVSDNSEDLGMDEDSHASILASVREQEHQFAQLTKEIEKERKTVAQQLNHDQYGNDGEYADSMNSDSYYEPQQQEYVSRTEDYSSPQEETEVLIDENGVAKTVTKRTVTKTVTEQRVRHIEEHHGSLPRNGSNGPRLGSDRDNHYGSTKRNQHPTNQYNSETQPIMGHRSSASSSGSEPPMRKPSDSHQRPTHDQYGYAEVRRQTPEKFQPEDYGLEDDRHSDYDDDNDQYGLEPSGYREQRRRGSVSSEASSTGRYAQIDESMPVAAPRMAQKFGARAPLAEQEAGSRGSLDRLGPNWVNPTLPEVIKMLSYNMPVVQQNAAGYIQHLCFNNDKIKADVRTLGGIPPLVKLLDHPNEKVELNACGALRNLCYGSKNDDNKIKIKNCEGVPSVVRLIRATKNTQIREQATGTLWNLSAHPELKGQVLELGLEPLNNLVIVPYAEAYSKQDGKAKEVEMVDVFTNAVGVIRNLSSTDSAESRRRLRECPELVYSLISVLQSNIDNGMAENKDTENCICVLRNLTFHLQEETPNKDLYTLDNRASANTSDQSDTNCFGKSKPKDKPAVVEEVPPDDPDATGASLLWQPDISRLYVGLLQECKKGDDITEAALGAIQNLTNGTWKWSVYSRIVIRKEKGLPIIIDKLRTNNDQVVRAGTIALTNLAEGIKNKELIGKFAMKDLVYKLPGGSDPNVRLSDLTTIALLNTIRSLVDQSAPNTKNLQEAGGIERITIINNPRDVGQYHQRVVKAAGQLLKAIWANKDVRSSLKKDGWKKEHFIPTVTAETLPRGAGNKPYEEPRSTPNASSSGGRRAQRNASQSAEEVPLKSTEGDTVDGGKPKGPADSWV</sequence>
<evidence type="ECO:0000313" key="8">
    <source>
        <dbReference type="EMBL" id="CAB3234375.1"/>
    </source>
</evidence>
<dbReference type="InterPro" id="IPR016024">
    <property type="entry name" value="ARM-type_fold"/>
</dbReference>
<reference evidence="8" key="1">
    <citation type="submission" date="2020-04" db="EMBL/GenBank/DDBJ databases">
        <authorList>
            <person name="Neveu A P."/>
        </authorList>
    </citation>
    <scope>NUCLEOTIDE SEQUENCE</scope>
    <source>
        <tissue evidence="8">Whole embryo</tissue>
    </source>
</reference>
<dbReference type="Gene3D" id="1.25.10.10">
    <property type="entry name" value="Leucine-rich Repeat Variant"/>
    <property type="match status" value="1"/>
</dbReference>
<dbReference type="SMART" id="SM00185">
    <property type="entry name" value="ARM"/>
    <property type="match status" value="6"/>
</dbReference>
<feature type="compositionally biased region" description="Polar residues" evidence="7">
    <location>
        <begin position="160"/>
        <end position="178"/>
    </location>
</feature>
<dbReference type="SUPFAM" id="SSF48371">
    <property type="entry name" value="ARM repeat"/>
    <property type="match status" value="1"/>
</dbReference>
<evidence type="ECO:0000256" key="2">
    <source>
        <dbReference type="ARBA" id="ARBA00005462"/>
    </source>
</evidence>
<evidence type="ECO:0000256" key="4">
    <source>
        <dbReference type="ARBA" id="ARBA00022889"/>
    </source>
</evidence>
<keyword evidence="4" id="KW-0130">Cell adhesion</keyword>
<gene>
    <name evidence="8" type="primary">Ctnnd1</name>
</gene>
<dbReference type="InterPro" id="IPR011989">
    <property type="entry name" value="ARM-like"/>
</dbReference>
<feature type="compositionally biased region" description="Polar residues" evidence="7">
    <location>
        <begin position="814"/>
        <end position="834"/>
    </location>
</feature>
<feature type="region of interest" description="Disordered" evidence="7">
    <location>
        <begin position="558"/>
        <end position="594"/>
    </location>
</feature>
<dbReference type="PROSITE" id="PS50176">
    <property type="entry name" value="ARM_REPEAT"/>
    <property type="match status" value="2"/>
</dbReference>
<dbReference type="GO" id="GO:0005634">
    <property type="term" value="C:nucleus"/>
    <property type="evidence" value="ECO:0007669"/>
    <property type="project" value="TreeGrafter"/>
</dbReference>
<evidence type="ECO:0000256" key="1">
    <source>
        <dbReference type="ARBA" id="ARBA00004282"/>
    </source>
</evidence>
<dbReference type="EMBL" id="LR784224">
    <property type="protein sequence ID" value="CAB3234375.1"/>
    <property type="molecule type" value="mRNA"/>
</dbReference>
<evidence type="ECO:0000256" key="7">
    <source>
        <dbReference type="SAM" id="MobiDB-lite"/>
    </source>
</evidence>
<feature type="region of interest" description="Disordered" evidence="7">
    <location>
        <begin position="58"/>
        <end position="275"/>
    </location>
</feature>
<dbReference type="GO" id="GO:0005886">
    <property type="term" value="C:plasma membrane"/>
    <property type="evidence" value="ECO:0007669"/>
    <property type="project" value="TreeGrafter"/>
</dbReference>
<dbReference type="GO" id="GO:0005912">
    <property type="term" value="C:adherens junction"/>
    <property type="evidence" value="ECO:0007669"/>
    <property type="project" value="TreeGrafter"/>
</dbReference>
<feature type="compositionally biased region" description="Polar residues" evidence="7">
    <location>
        <begin position="77"/>
        <end position="102"/>
    </location>
</feature>
<dbReference type="PANTHER" id="PTHR10372:SF27">
    <property type="entry name" value="ADHERENS JUNCTION PROTEIN P120"/>
    <property type="match status" value="1"/>
</dbReference>
<comment type="similarity">
    <text evidence="2">Belongs to the beta-catenin family.</text>
</comment>
<dbReference type="InterPro" id="IPR028435">
    <property type="entry name" value="Plakophilin/d_Catenin"/>
</dbReference>
<dbReference type="GO" id="GO:0005737">
    <property type="term" value="C:cytoplasm"/>
    <property type="evidence" value="ECO:0007669"/>
    <property type="project" value="TreeGrafter"/>
</dbReference>
<feature type="compositionally biased region" description="Basic and acidic residues" evidence="7">
    <location>
        <begin position="215"/>
        <end position="238"/>
    </location>
</feature>
<feature type="repeat" description="ARM" evidence="6">
    <location>
        <begin position="403"/>
        <end position="436"/>
    </location>
</feature>
<feature type="repeat" description="ARM" evidence="6">
    <location>
        <begin position="359"/>
        <end position="386"/>
    </location>
</feature>